<protein>
    <recommendedName>
        <fullName evidence="13">Cholesterol oxidase</fullName>
        <ecNumber evidence="12">1.1.3.6</ecNumber>
        <ecNumber evidence="10">5.3.3.1</ecNumber>
    </recommendedName>
    <alternativeName>
        <fullName evidence="14">Cholesterol isomerase</fullName>
    </alternativeName>
</protein>
<evidence type="ECO:0000256" key="4">
    <source>
        <dbReference type="ARBA" id="ARBA00022827"/>
    </source>
</evidence>
<proteinExistence type="predicted"/>
<organism evidence="18 19">
    <name type="scientific">Dentiscutata erythropus</name>
    <dbReference type="NCBI Taxonomy" id="1348616"/>
    <lineage>
        <taxon>Eukaryota</taxon>
        <taxon>Fungi</taxon>
        <taxon>Fungi incertae sedis</taxon>
        <taxon>Mucoromycota</taxon>
        <taxon>Glomeromycotina</taxon>
        <taxon>Glomeromycetes</taxon>
        <taxon>Diversisporales</taxon>
        <taxon>Gigasporaceae</taxon>
        <taxon>Dentiscutata</taxon>
    </lineage>
</organism>
<dbReference type="InterPro" id="IPR052542">
    <property type="entry name" value="Cholesterol_Oxidase"/>
</dbReference>
<dbReference type="GO" id="GO:0016995">
    <property type="term" value="F:cholesterol oxidase activity"/>
    <property type="evidence" value="ECO:0007669"/>
    <property type="project" value="UniProtKB-EC"/>
</dbReference>
<dbReference type="Pfam" id="PF05199">
    <property type="entry name" value="GMC_oxred_C"/>
    <property type="match status" value="1"/>
</dbReference>
<dbReference type="PANTHER" id="PTHR47470:SF1">
    <property type="entry name" value="FAD-DEPENDENT OXIDOREDUCTASE 2 FAD BINDING DOMAIN-CONTAINING PROTEIN"/>
    <property type="match status" value="1"/>
</dbReference>
<feature type="domain" description="AB hydrolase-1" evidence="15">
    <location>
        <begin position="817"/>
        <end position="1112"/>
    </location>
</feature>
<keyword evidence="7" id="KW-1207">Sterol metabolism</keyword>
<keyword evidence="9" id="KW-0413">Isomerase</keyword>
<keyword evidence="3" id="KW-0285">Flavoprotein</keyword>
<evidence type="ECO:0000256" key="6">
    <source>
        <dbReference type="ARBA" id="ARBA00023098"/>
    </source>
</evidence>
<evidence type="ECO:0000256" key="5">
    <source>
        <dbReference type="ARBA" id="ARBA00023002"/>
    </source>
</evidence>
<evidence type="ECO:0000256" key="14">
    <source>
        <dbReference type="ARBA" id="ARBA00049778"/>
    </source>
</evidence>
<comment type="caution">
    <text evidence="18">The sequence shown here is derived from an EMBL/GenBank/DDBJ whole genome shotgun (WGS) entry which is preliminary data.</text>
</comment>
<keyword evidence="2" id="KW-0153">Cholesterol metabolism</keyword>
<evidence type="ECO:0000313" key="19">
    <source>
        <dbReference type="Proteomes" id="UP000789405"/>
    </source>
</evidence>
<evidence type="ECO:0000256" key="2">
    <source>
        <dbReference type="ARBA" id="ARBA00022548"/>
    </source>
</evidence>
<comment type="pathway">
    <text evidence="11">Steroid metabolism; cholesterol degradation.</text>
</comment>
<dbReference type="PANTHER" id="PTHR47470">
    <property type="entry name" value="CHOLESTEROL OXIDASE"/>
    <property type="match status" value="1"/>
</dbReference>
<dbReference type="SUPFAM" id="SSF53474">
    <property type="entry name" value="alpha/beta-Hydrolases"/>
    <property type="match status" value="1"/>
</dbReference>
<dbReference type="EMBL" id="CAJVPY010000388">
    <property type="protein sequence ID" value="CAG8469792.1"/>
    <property type="molecule type" value="Genomic_DNA"/>
</dbReference>
<evidence type="ECO:0000256" key="11">
    <source>
        <dbReference type="ARBA" id="ARBA00049645"/>
    </source>
</evidence>
<dbReference type="InterPro" id="IPR036188">
    <property type="entry name" value="FAD/NAD-bd_sf"/>
</dbReference>
<evidence type="ECO:0000256" key="3">
    <source>
        <dbReference type="ARBA" id="ARBA00022630"/>
    </source>
</evidence>
<keyword evidence="4" id="KW-0274">FAD</keyword>
<dbReference type="Proteomes" id="UP000789405">
    <property type="component" value="Unassembled WGS sequence"/>
</dbReference>
<evidence type="ECO:0000259" key="15">
    <source>
        <dbReference type="Pfam" id="PF00561"/>
    </source>
</evidence>
<dbReference type="OrthoDB" id="9974421at2759"/>
<dbReference type="Gene3D" id="3.40.50.1820">
    <property type="entry name" value="alpha/beta hydrolase"/>
    <property type="match status" value="1"/>
</dbReference>
<dbReference type="Gene3D" id="3.50.50.60">
    <property type="entry name" value="FAD/NAD(P)-binding domain"/>
    <property type="match status" value="3"/>
</dbReference>
<dbReference type="EC" id="1.1.3.6" evidence="12"/>
<feature type="domain" description="Glucose-methanol-choline oxidoreductase N-terminal" evidence="16">
    <location>
        <begin position="78"/>
        <end position="284"/>
    </location>
</feature>
<evidence type="ECO:0000256" key="7">
    <source>
        <dbReference type="ARBA" id="ARBA00023166"/>
    </source>
</evidence>
<evidence type="ECO:0000259" key="16">
    <source>
        <dbReference type="Pfam" id="PF00732"/>
    </source>
</evidence>
<evidence type="ECO:0000259" key="17">
    <source>
        <dbReference type="Pfam" id="PF05199"/>
    </source>
</evidence>
<dbReference type="GO" id="GO:0050660">
    <property type="term" value="F:flavin adenine dinucleotide binding"/>
    <property type="evidence" value="ECO:0007669"/>
    <property type="project" value="InterPro"/>
</dbReference>
<dbReference type="GO" id="GO:0008203">
    <property type="term" value="P:cholesterol metabolic process"/>
    <property type="evidence" value="ECO:0007669"/>
    <property type="project" value="UniProtKB-KW"/>
</dbReference>
<feature type="domain" description="Glucose-methanol-choline oxidoreductase C-terminal" evidence="17">
    <location>
        <begin position="482"/>
        <end position="542"/>
    </location>
</feature>
<dbReference type="Pfam" id="PF00561">
    <property type="entry name" value="Abhydrolase_1"/>
    <property type="match status" value="1"/>
</dbReference>
<evidence type="ECO:0000256" key="13">
    <source>
        <dbReference type="ARBA" id="ARBA00049744"/>
    </source>
</evidence>
<keyword evidence="5" id="KW-0560">Oxidoreductase</keyword>
<dbReference type="EC" id="5.3.3.1" evidence="10"/>
<keyword evidence="19" id="KW-1185">Reference proteome</keyword>
<evidence type="ECO:0000313" key="18">
    <source>
        <dbReference type="EMBL" id="CAG8469792.1"/>
    </source>
</evidence>
<evidence type="ECO:0000256" key="10">
    <source>
        <dbReference type="ARBA" id="ARBA00038856"/>
    </source>
</evidence>
<name>A0A9N8Z583_9GLOM</name>
<keyword evidence="8" id="KW-0753">Steroid metabolism</keyword>
<dbReference type="SUPFAM" id="SSF51905">
    <property type="entry name" value="FAD/NAD(P)-binding domain"/>
    <property type="match status" value="1"/>
</dbReference>
<evidence type="ECO:0000256" key="9">
    <source>
        <dbReference type="ARBA" id="ARBA00023235"/>
    </source>
</evidence>
<evidence type="ECO:0000256" key="12">
    <source>
        <dbReference type="ARBA" id="ARBA00049723"/>
    </source>
</evidence>
<evidence type="ECO:0000256" key="1">
    <source>
        <dbReference type="ARBA" id="ARBA00001974"/>
    </source>
</evidence>
<dbReference type="InterPro" id="IPR007867">
    <property type="entry name" value="GMC_OxRtase_C"/>
</dbReference>
<dbReference type="GO" id="GO:0004769">
    <property type="term" value="F:steroid Delta-isomerase activity"/>
    <property type="evidence" value="ECO:0007669"/>
    <property type="project" value="UniProtKB-EC"/>
</dbReference>
<dbReference type="InterPro" id="IPR000073">
    <property type="entry name" value="AB_hydrolase_1"/>
</dbReference>
<sequence length="1174" mass="131352">MSVENHESEHPHISLSVPEMKPHYDVVVIGSGYGGGIAASREYPTKTIDCFKEVQYESGEIQSGKKTGMYRLYYGGDQAAVVGCGLGGTSLINANVALEVDKRVWDMSVWPEEIRKDKEGIELGYKRAKEMLQPVQYPEHFPELHKLKVLEEQAKRLGPEYAKNFYRPPITVTFENRVNSAGVRQSKSTLTGNDATGVNDGSKNSTLMNYISDAWNHGCEIFCQIDVRRIKKDKETGKWVVFYEWLEDGREEFSSNSLGLYFVTADVVFLAAGTLGSNEILLRSKKFGLEVSQQVGEKYSGNGDVLGFAYNTDLKCNGIAMGDNSPLNFPNGPVGPCITGIIDMRQSSESVYDGYVIQEGACPAPLATMMRNYLKLSNVEDRNKPTNLTFSERFSKFLRETSSSNYQGAMANTQSYLVMSHDNNTGRIQLVNDKINIEFEGVGETEMIKKVNDTLSRASININGEYISSPVWKKLLGSKLITVHPLGGCCMSKDGKTGVVNHKGQVYTGTGTTVHKDLYICDGSIFPTALAVNPLLTISCLAERNVKLAAKDRGWVIDYELVKQPIDWKKPLRTWNLGVTAQSVSLNGGIQFTESLKGYFSTEIVSEDYQAAEIQAKSSESTMQLLLTIIAFDAKALVSMEDHSALITGTMCCRALSPDPLIVTKGKFRLFITDESHVDSKKLMYNLNLLSTNGKKYRFVGFKLLNNTSFINDRKVLGRGILYVRISDFRKQLNTLMAIGSSASQRTSAFLKFLSYFSDVAATHAFTRFRSLMYPKKLPFAQPFYHKPRPEKEMYVTESTDKVKTLIHRFKGGPKGPVLLIHGAAMSYEMWATNLVEHTFLDYLLENGYDVWLNDSRLSPTNAECYKQFSLDAVRLDQKAAIDHIRKITGCDKIAVIAHCLGSISTLMGLLDGSIEGVGSLITSQVSINPTSGFVNIIKRISQLLPFYRHILRQGLFDVNTSPDANLLNRIVDQGLRFYPYPKNQLCNSALCHRASLCYGTLYQHEHLNQLVHDYQGEFFGTVNLTTMNHMLYIVAAQKLVSYDKKDGYVTEENVKKNLNFPICLIHGDKNTVFDIKSSRKSYDTLISYAQNPDFYTIHEIAGYGHLDCWWGNDAYKDVFPKALDHLEKTKDNYGYALKENHDVQGSHVGISDIKKIINEELHKFGNGSLLGNA</sequence>
<keyword evidence="6" id="KW-0443">Lipid metabolism</keyword>
<gene>
    <name evidence="18" type="ORF">DERYTH_LOCUS1400</name>
</gene>
<dbReference type="InterPro" id="IPR000172">
    <property type="entry name" value="GMC_OxRdtase_N"/>
</dbReference>
<comment type="cofactor">
    <cofactor evidence="1">
        <name>FAD</name>
        <dbReference type="ChEBI" id="CHEBI:57692"/>
    </cofactor>
</comment>
<reference evidence="18" key="1">
    <citation type="submission" date="2021-06" db="EMBL/GenBank/DDBJ databases">
        <authorList>
            <person name="Kallberg Y."/>
            <person name="Tangrot J."/>
            <person name="Rosling A."/>
        </authorList>
    </citation>
    <scope>NUCLEOTIDE SEQUENCE</scope>
    <source>
        <strain evidence="18">MA453B</strain>
    </source>
</reference>
<dbReference type="Pfam" id="PF00732">
    <property type="entry name" value="GMC_oxred_N"/>
    <property type="match status" value="1"/>
</dbReference>
<dbReference type="InterPro" id="IPR029058">
    <property type="entry name" value="AB_hydrolase_fold"/>
</dbReference>
<dbReference type="AlphaFoldDB" id="A0A9N8Z583"/>
<evidence type="ECO:0000256" key="8">
    <source>
        <dbReference type="ARBA" id="ARBA00023221"/>
    </source>
</evidence>
<accession>A0A9N8Z583</accession>